<sequence>MNKKIIFIISGIICLIFLAVNFFSEHKYINDVTVSTPHITPSLPITNISFDSKAPSKNQTVVNSTSKSHMAVNTINSRQSQTPITTPHYIPNITKKTVNAANFEGDILDHQAYLDFHNEQQTRLEQRFVIAAKEKIVKLENLLEKGRQHGLPQTQLQEAIDKIAVLKNMQAKLESKGSN</sequence>
<name>A0ABU9U126_9GAMM</name>
<keyword evidence="1" id="KW-0812">Transmembrane</keyword>
<dbReference type="Proteomes" id="UP001388366">
    <property type="component" value="Unassembled WGS sequence"/>
</dbReference>
<accession>A0ABU9U126</accession>
<dbReference type="RefSeq" id="WP_054206030.1">
    <property type="nucleotide sequence ID" value="NZ_JBBMQU010000011.1"/>
</dbReference>
<dbReference type="EMBL" id="JBBMQU010000011">
    <property type="protein sequence ID" value="MEM5550740.1"/>
    <property type="molecule type" value="Genomic_DNA"/>
</dbReference>
<proteinExistence type="predicted"/>
<reference evidence="2 3" key="1">
    <citation type="submission" date="2024-03" db="EMBL/GenBank/DDBJ databases">
        <title>Community enrichment and isolation of bacterial strains for fucoidan degradation.</title>
        <authorList>
            <person name="Sichert A."/>
        </authorList>
    </citation>
    <scope>NUCLEOTIDE SEQUENCE [LARGE SCALE GENOMIC DNA]</scope>
    <source>
        <strain evidence="2 3">AS81</strain>
    </source>
</reference>
<feature type="transmembrane region" description="Helical" evidence="1">
    <location>
        <begin position="5"/>
        <end position="23"/>
    </location>
</feature>
<gene>
    <name evidence="2" type="ORF">WNY63_08370</name>
</gene>
<evidence type="ECO:0000313" key="2">
    <source>
        <dbReference type="EMBL" id="MEM5550740.1"/>
    </source>
</evidence>
<comment type="caution">
    <text evidence="2">The sequence shown here is derived from an EMBL/GenBank/DDBJ whole genome shotgun (WGS) entry which is preliminary data.</text>
</comment>
<keyword evidence="1" id="KW-1133">Transmembrane helix</keyword>
<keyword evidence="3" id="KW-1185">Reference proteome</keyword>
<evidence type="ECO:0000256" key="1">
    <source>
        <dbReference type="SAM" id="Phobius"/>
    </source>
</evidence>
<keyword evidence="1" id="KW-0472">Membrane</keyword>
<evidence type="ECO:0000313" key="3">
    <source>
        <dbReference type="Proteomes" id="UP001388366"/>
    </source>
</evidence>
<protein>
    <submittedName>
        <fullName evidence="2">Uncharacterized protein</fullName>
    </submittedName>
</protein>
<organism evidence="2 3">
    <name type="scientific">Pseudoalteromonas neustonica</name>
    <dbReference type="NCBI Taxonomy" id="1840331"/>
    <lineage>
        <taxon>Bacteria</taxon>
        <taxon>Pseudomonadati</taxon>
        <taxon>Pseudomonadota</taxon>
        <taxon>Gammaproteobacteria</taxon>
        <taxon>Alteromonadales</taxon>
        <taxon>Pseudoalteromonadaceae</taxon>
        <taxon>Pseudoalteromonas</taxon>
    </lineage>
</organism>